<dbReference type="InterPro" id="IPR036873">
    <property type="entry name" value="Rhodanese-like_dom_sf"/>
</dbReference>
<accession>A0A1M7XVR9</accession>
<dbReference type="PROSITE" id="PS50206">
    <property type="entry name" value="RHODANESE_3"/>
    <property type="match status" value="1"/>
</dbReference>
<gene>
    <name evidence="3" type="ORF">SAMN02745220_00148</name>
</gene>
<organism evidence="3 4">
    <name type="scientific">Desulfopila aestuarii DSM 18488</name>
    <dbReference type="NCBI Taxonomy" id="1121416"/>
    <lineage>
        <taxon>Bacteria</taxon>
        <taxon>Pseudomonadati</taxon>
        <taxon>Thermodesulfobacteriota</taxon>
        <taxon>Desulfobulbia</taxon>
        <taxon>Desulfobulbales</taxon>
        <taxon>Desulfocapsaceae</taxon>
        <taxon>Desulfopila</taxon>
    </lineage>
</organism>
<feature type="chain" id="PRO_5013314648" evidence="1">
    <location>
        <begin position="22"/>
        <end position="88"/>
    </location>
</feature>
<reference evidence="3 4" key="1">
    <citation type="submission" date="2016-12" db="EMBL/GenBank/DDBJ databases">
        <authorList>
            <person name="Song W.-J."/>
            <person name="Kurnit D.M."/>
        </authorList>
    </citation>
    <scope>NUCLEOTIDE SEQUENCE [LARGE SCALE GENOMIC DNA]</scope>
    <source>
        <strain evidence="3 4">DSM 18488</strain>
    </source>
</reference>
<sequence>MKKFTLLLLITLCFSISPTLAGAINLMEISELKGMLDSDSVVILDVRAGRDWSTSEFKIPGAIRASGEDFAEWSTTLPKDKKLVLYCA</sequence>
<keyword evidence="4" id="KW-1185">Reference proteome</keyword>
<name>A0A1M7XVR9_9BACT</name>
<evidence type="ECO:0000259" key="2">
    <source>
        <dbReference type="PROSITE" id="PS50206"/>
    </source>
</evidence>
<dbReference type="InterPro" id="IPR001763">
    <property type="entry name" value="Rhodanese-like_dom"/>
</dbReference>
<feature type="signal peptide" evidence="1">
    <location>
        <begin position="1"/>
        <end position="21"/>
    </location>
</feature>
<dbReference type="Pfam" id="PF00581">
    <property type="entry name" value="Rhodanese"/>
    <property type="match status" value="1"/>
</dbReference>
<dbReference type="EMBL" id="FRFE01000001">
    <property type="protein sequence ID" value="SHO42780.1"/>
    <property type="molecule type" value="Genomic_DNA"/>
</dbReference>
<dbReference type="STRING" id="1121416.SAMN02745220_00148"/>
<evidence type="ECO:0000313" key="4">
    <source>
        <dbReference type="Proteomes" id="UP000184603"/>
    </source>
</evidence>
<keyword evidence="1" id="KW-0732">Signal</keyword>
<dbReference type="Proteomes" id="UP000184603">
    <property type="component" value="Unassembled WGS sequence"/>
</dbReference>
<protein>
    <submittedName>
        <fullName evidence="3">Rhodanese-like domain-containing protein</fullName>
    </submittedName>
</protein>
<feature type="domain" description="Rhodanese" evidence="2">
    <location>
        <begin position="37"/>
        <end position="88"/>
    </location>
</feature>
<dbReference type="Gene3D" id="3.40.250.10">
    <property type="entry name" value="Rhodanese-like domain"/>
    <property type="match status" value="1"/>
</dbReference>
<evidence type="ECO:0000313" key="3">
    <source>
        <dbReference type="EMBL" id="SHO42780.1"/>
    </source>
</evidence>
<dbReference type="SUPFAM" id="SSF52821">
    <property type="entry name" value="Rhodanese/Cell cycle control phosphatase"/>
    <property type="match status" value="1"/>
</dbReference>
<dbReference type="AlphaFoldDB" id="A0A1M7XVR9"/>
<evidence type="ECO:0000256" key="1">
    <source>
        <dbReference type="SAM" id="SignalP"/>
    </source>
</evidence>
<proteinExistence type="predicted"/>
<dbReference type="OrthoDB" id="5422839at2"/>